<keyword evidence="1" id="KW-0812">Transmembrane</keyword>
<evidence type="ECO:0000313" key="2">
    <source>
        <dbReference type="EMBL" id="QGT55069.1"/>
    </source>
</evidence>
<dbReference type="Proteomes" id="UP000423482">
    <property type="component" value="Segment"/>
</dbReference>
<dbReference type="KEGG" id="vg:77924444"/>
<dbReference type="RefSeq" id="YP_010648956.1">
    <property type="nucleotide sequence ID" value="NC_070763.1"/>
</dbReference>
<evidence type="ECO:0008006" key="4">
    <source>
        <dbReference type="Google" id="ProtNLM"/>
    </source>
</evidence>
<evidence type="ECO:0000256" key="1">
    <source>
        <dbReference type="SAM" id="Phobius"/>
    </source>
</evidence>
<accession>A0A650EZ15</accession>
<sequence>MLKSLVFALATRRLTHLIVEDKITETARNRVLDNTSNYWINYLLTCTKCMSIWAAIAVLLLGRQSFGRAILNTLALSEASILVDETLGAMQPPSLMN</sequence>
<evidence type="ECO:0000313" key="3">
    <source>
        <dbReference type="Proteomes" id="UP000423482"/>
    </source>
</evidence>
<dbReference type="GeneID" id="77924444"/>
<protein>
    <recommendedName>
        <fullName evidence="4">DUF1360 domain-containing protein</fullName>
    </recommendedName>
</protein>
<dbReference type="EMBL" id="MK814760">
    <property type="protein sequence ID" value="QGT55069.1"/>
    <property type="molecule type" value="Genomic_DNA"/>
</dbReference>
<reference evidence="2 3" key="1">
    <citation type="submission" date="2019-04" db="EMBL/GenBank/DDBJ databases">
        <authorList>
            <person name="Pope W.H."/>
            <person name="Garlena R.A."/>
            <person name="Russell D.A."/>
            <person name="Jacobs-Sera D."/>
            <person name="Hatfull G.F."/>
        </authorList>
    </citation>
    <scope>NUCLEOTIDE SEQUENCE [LARGE SCALE GENOMIC DNA]</scope>
</reference>
<name>A0A650EZ15_9CAUD</name>
<organism evidence="2 3">
    <name type="scientific">Gordonia phage Forza</name>
    <dbReference type="NCBI Taxonomy" id="2571247"/>
    <lineage>
        <taxon>Viruses</taxon>
        <taxon>Duplodnaviria</taxon>
        <taxon>Heunggongvirae</taxon>
        <taxon>Uroviricota</taxon>
        <taxon>Caudoviricetes</taxon>
        <taxon>Forzavirus</taxon>
        <taxon>Forzavirus forza</taxon>
    </lineage>
</organism>
<keyword evidence="1" id="KW-0472">Membrane</keyword>
<keyword evidence="1" id="KW-1133">Transmembrane helix</keyword>
<feature type="transmembrane region" description="Helical" evidence="1">
    <location>
        <begin position="39"/>
        <end position="61"/>
    </location>
</feature>
<keyword evidence="3" id="KW-1185">Reference proteome</keyword>
<gene>
    <name evidence="2" type="primary">76</name>
    <name evidence="2" type="ORF">SEA_FORZA_76</name>
</gene>
<proteinExistence type="predicted"/>